<proteinExistence type="predicted"/>
<evidence type="ECO:0000259" key="1">
    <source>
        <dbReference type="Pfam" id="PF00561"/>
    </source>
</evidence>
<dbReference type="InterPro" id="IPR029058">
    <property type="entry name" value="AB_hydrolase_fold"/>
</dbReference>
<gene>
    <name evidence="2" type="ORF">ACFPN2_24640</name>
</gene>
<dbReference type="Gene3D" id="3.40.50.1820">
    <property type="entry name" value="alpha/beta hydrolase"/>
    <property type="match status" value="1"/>
</dbReference>
<dbReference type="PRINTS" id="PR00111">
    <property type="entry name" value="ABHYDROLASE"/>
</dbReference>
<dbReference type="Pfam" id="PF00561">
    <property type="entry name" value="Abhydrolase_1"/>
    <property type="match status" value="1"/>
</dbReference>
<dbReference type="RefSeq" id="WP_380601552.1">
    <property type="nucleotide sequence ID" value="NZ_JBHSDU010000014.1"/>
</dbReference>
<dbReference type="PRINTS" id="PR00412">
    <property type="entry name" value="EPOXHYDRLASE"/>
</dbReference>
<feature type="domain" description="AB hydrolase-1" evidence="1">
    <location>
        <begin position="32"/>
        <end position="273"/>
    </location>
</feature>
<evidence type="ECO:0000313" key="2">
    <source>
        <dbReference type="EMBL" id="MFC4312293.1"/>
    </source>
</evidence>
<protein>
    <submittedName>
        <fullName evidence="2">Alpha/beta fold hydrolase</fullName>
    </submittedName>
</protein>
<dbReference type="EMBL" id="JBHSDU010000014">
    <property type="protein sequence ID" value="MFC4312293.1"/>
    <property type="molecule type" value="Genomic_DNA"/>
</dbReference>
<evidence type="ECO:0000313" key="3">
    <source>
        <dbReference type="Proteomes" id="UP001595904"/>
    </source>
</evidence>
<sequence>MTFWTDALGCEMKYYDAGGWRTRVIESGTGVPVIMMHGLSGHAEGFIRNVRPIGAAGFRAMSVDAIGHGFSAKPTDVTYNSLLFVEHLKRLLDVIGADKAHLVGQSLGGWTALHFAQLYPARVASIVSVTGAGFLLNDEESRKESEEIHKRVQAVTKKASEQPTREKVRERLEWLMWDKSIVTDELVETRYTAFMLPDSRAAMGKLVAEQAGPDNRQYLLTEEQLAQVRIPTKIIWSDHNPTTPWTVAKRVAEIMPNASFELVEGAGHWPQYEQAAAVNRILIDFLKRN</sequence>
<comment type="caution">
    <text evidence="2">The sequence shown here is derived from an EMBL/GenBank/DDBJ whole genome shotgun (WGS) entry which is preliminary data.</text>
</comment>
<dbReference type="GO" id="GO:0016787">
    <property type="term" value="F:hydrolase activity"/>
    <property type="evidence" value="ECO:0007669"/>
    <property type="project" value="UniProtKB-KW"/>
</dbReference>
<dbReference type="InterPro" id="IPR000639">
    <property type="entry name" value="Epox_hydrolase-like"/>
</dbReference>
<dbReference type="Proteomes" id="UP001595904">
    <property type="component" value="Unassembled WGS sequence"/>
</dbReference>
<dbReference type="PANTHER" id="PTHR46438">
    <property type="entry name" value="ALPHA/BETA-HYDROLASES SUPERFAMILY PROTEIN"/>
    <property type="match status" value="1"/>
</dbReference>
<reference evidence="3" key="1">
    <citation type="journal article" date="2019" name="Int. J. Syst. Evol. Microbiol.">
        <title>The Global Catalogue of Microorganisms (GCM) 10K type strain sequencing project: providing services to taxonomists for standard genome sequencing and annotation.</title>
        <authorList>
            <consortium name="The Broad Institute Genomics Platform"/>
            <consortium name="The Broad Institute Genome Sequencing Center for Infectious Disease"/>
            <person name="Wu L."/>
            <person name="Ma J."/>
        </authorList>
    </citation>
    <scope>NUCLEOTIDE SEQUENCE [LARGE SCALE GENOMIC DNA]</scope>
    <source>
        <strain evidence="3">CGMCC 1.10759</strain>
    </source>
</reference>
<organism evidence="2 3">
    <name type="scientific">Steroidobacter flavus</name>
    <dbReference type="NCBI Taxonomy" id="1842136"/>
    <lineage>
        <taxon>Bacteria</taxon>
        <taxon>Pseudomonadati</taxon>
        <taxon>Pseudomonadota</taxon>
        <taxon>Gammaproteobacteria</taxon>
        <taxon>Steroidobacterales</taxon>
        <taxon>Steroidobacteraceae</taxon>
        <taxon>Steroidobacter</taxon>
    </lineage>
</organism>
<dbReference type="PANTHER" id="PTHR46438:SF11">
    <property type="entry name" value="LIPASE-RELATED"/>
    <property type="match status" value="1"/>
</dbReference>
<accession>A0ABV8T046</accession>
<name>A0ABV8T046_9GAMM</name>
<keyword evidence="3" id="KW-1185">Reference proteome</keyword>
<dbReference type="InterPro" id="IPR000073">
    <property type="entry name" value="AB_hydrolase_1"/>
</dbReference>
<dbReference type="SUPFAM" id="SSF53474">
    <property type="entry name" value="alpha/beta-Hydrolases"/>
    <property type="match status" value="1"/>
</dbReference>
<keyword evidence="2" id="KW-0378">Hydrolase</keyword>